<proteinExistence type="predicted"/>
<dbReference type="Proteomes" id="UP000295388">
    <property type="component" value="Unassembled WGS sequence"/>
</dbReference>
<accession>A0A4R6KDL7</accession>
<comment type="caution">
    <text evidence="1">The sequence shown here is derived from an EMBL/GenBank/DDBJ whole genome shotgun (WGS) entry which is preliminary data.</text>
</comment>
<dbReference type="AlphaFoldDB" id="A0A4R6KDL7"/>
<dbReference type="EMBL" id="SNWQ01000008">
    <property type="protein sequence ID" value="TDO47886.1"/>
    <property type="molecule type" value="Genomic_DNA"/>
</dbReference>
<keyword evidence="2" id="KW-1185">Reference proteome</keyword>
<evidence type="ECO:0000313" key="1">
    <source>
        <dbReference type="EMBL" id="TDO47886.1"/>
    </source>
</evidence>
<dbReference type="RefSeq" id="WP_133801321.1">
    <property type="nucleotide sequence ID" value="NZ_SNWQ01000008.1"/>
</dbReference>
<protein>
    <submittedName>
        <fullName evidence="1">Uncharacterized protein</fullName>
    </submittedName>
</protein>
<reference evidence="1 2" key="1">
    <citation type="submission" date="2019-03" db="EMBL/GenBank/DDBJ databases">
        <title>Genomic Encyclopedia of Type Strains, Phase III (KMG-III): the genomes of soil and plant-associated and newly described type strains.</title>
        <authorList>
            <person name="Whitman W."/>
        </authorList>
    </citation>
    <scope>NUCLEOTIDE SEQUENCE [LARGE SCALE GENOMIC DNA]</scope>
    <source>
        <strain evidence="1 2">VKM Ac-2527</strain>
    </source>
</reference>
<evidence type="ECO:0000313" key="2">
    <source>
        <dbReference type="Proteomes" id="UP000295388"/>
    </source>
</evidence>
<organism evidence="1 2">
    <name type="scientific">Kribbella caucasensis</name>
    <dbReference type="NCBI Taxonomy" id="2512215"/>
    <lineage>
        <taxon>Bacteria</taxon>
        <taxon>Bacillati</taxon>
        <taxon>Actinomycetota</taxon>
        <taxon>Actinomycetes</taxon>
        <taxon>Propionibacteriales</taxon>
        <taxon>Kribbellaceae</taxon>
        <taxon>Kribbella</taxon>
    </lineage>
</organism>
<dbReference type="Gene3D" id="1.10.287.1060">
    <property type="entry name" value="ESAT-6-like"/>
    <property type="match status" value="1"/>
</dbReference>
<name>A0A4R6KDL7_9ACTN</name>
<dbReference type="OrthoDB" id="4965508at2"/>
<gene>
    <name evidence="1" type="ORF">EV643_108200</name>
</gene>
<sequence length="102" mass="10696">MSGRNSYDSGASGETQAAIKSLSSQIETLISQHKSNVKAMRGDATMTKVMDDYGAVEEKFNAAATEVQTIIKSLSDTLAQFDGAADTAFQAASKAVQDIGNT</sequence>